<name>A0A1Z1MFX8_9FLOR</name>
<dbReference type="Gene3D" id="1.10.8.60">
    <property type="match status" value="1"/>
</dbReference>
<dbReference type="SUPFAM" id="SSF52540">
    <property type="entry name" value="P-loop containing nucleoside triphosphate hydrolases"/>
    <property type="match status" value="1"/>
</dbReference>
<dbReference type="InterPro" id="IPR027417">
    <property type="entry name" value="P-loop_NTPase"/>
</dbReference>
<dbReference type="PANTHER" id="PTHR42960:SF1">
    <property type="entry name" value="YCF46 PROTEIN"/>
    <property type="match status" value="1"/>
</dbReference>
<evidence type="ECO:0000256" key="3">
    <source>
        <dbReference type="ARBA" id="ARBA00022640"/>
    </source>
</evidence>
<evidence type="ECO:0000313" key="7">
    <source>
        <dbReference type="EMBL" id="ARW64876.1"/>
    </source>
</evidence>
<keyword evidence="3 7" id="KW-0934">Plastid</keyword>
<dbReference type="GO" id="GO:0005524">
    <property type="term" value="F:ATP binding"/>
    <property type="evidence" value="ECO:0007669"/>
    <property type="project" value="UniProtKB-KW"/>
</dbReference>
<geneLocation type="chloroplast" evidence="7"/>
<dbReference type="InterPro" id="IPR052381">
    <property type="entry name" value="AAA_domain_protein"/>
</dbReference>
<dbReference type="GO" id="GO:0016887">
    <property type="term" value="F:ATP hydrolysis activity"/>
    <property type="evidence" value="ECO:0007669"/>
    <property type="project" value="InterPro"/>
</dbReference>
<sequence>MLWIDKIDKVFTKKNNSDNGTTQRITNMFLTWVSDKQKEVFIVATANKINNLPTEMLRKGQFDEIFFVDLPDFKHRIEIFQIHLKNLRPLKWNRYNIYYLSKVSNGFSGAEIEEAISDAMYNSLYENREFTTSDIKNSISKTVNFSRSNKISLSKVRLWGYSGKIRAG</sequence>
<dbReference type="EMBL" id="MF101435">
    <property type="protein sequence ID" value="ARW64876.1"/>
    <property type="molecule type" value="Genomic_DNA"/>
</dbReference>
<dbReference type="Pfam" id="PF00004">
    <property type="entry name" value="AAA"/>
    <property type="match status" value="1"/>
</dbReference>
<feature type="domain" description="ATPase AAA-type core" evidence="6">
    <location>
        <begin position="2"/>
        <end position="69"/>
    </location>
</feature>
<evidence type="ECO:0000256" key="4">
    <source>
        <dbReference type="ARBA" id="ARBA00022741"/>
    </source>
</evidence>
<keyword evidence="5" id="KW-0067">ATP-binding</keyword>
<dbReference type="PANTHER" id="PTHR42960">
    <property type="entry name" value="YCF46 PROTEIN"/>
    <property type="match status" value="1"/>
</dbReference>
<dbReference type="GO" id="GO:0009507">
    <property type="term" value="C:chloroplast"/>
    <property type="evidence" value="ECO:0007669"/>
    <property type="project" value="UniProtKB-SubCell"/>
</dbReference>
<keyword evidence="4" id="KW-0547">Nucleotide-binding</keyword>
<protein>
    <recommendedName>
        <fullName evidence="6">ATPase AAA-type core domain-containing protein</fullName>
    </recommendedName>
</protein>
<reference evidence="7" key="1">
    <citation type="journal article" date="2017" name="J. Phycol.">
        <title>Analysis of chloroplast genomes and a supermatrix inform reclassification of the Rhodomelaceae (Rhodophyta).</title>
        <authorList>
            <person name="Diaz-Tapia P."/>
            <person name="Maggs C.A."/>
            <person name="West J.A."/>
            <person name="Verbruggen H."/>
        </authorList>
    </citation>
    <scope>NUCLEOTIDE SEQUENCE</scope>
    <source>
        <strain evidence="7">PD0001</strain>
    </source>
</reference>
<proteinExistence type="predicted"/>
<organism evidence="7">
    <name type="scientific">Polysiphonia sertularioides</name>
    <dbReference type="NCBI Taxonomy" id="945028"/>
    <lineage>
        <taxon>Eukaryota</taxon>
        <taxon>Rhodophyta</taxon>
        <taxon>Florideophyceae</taxon>
        <taxon>Rhodymeniophycidae</taxon>
        <taxon>Ceramiales</taxon>
        <taxon>Rhodomelaceae</taxon>
        <taxon>Polysiphonioideae</taxon>
        <taxon>Polysiphonia</taxon>
    </lineage>
</organism>
<comment type="subcellular location">
    <subcellularLocation>
        <location evidence="1">Plastid</location>
        <location evidence="1">Chloroplast</location>
    </subcellularLocation>
</comment>
<gene>
    <name evidence="7" type="primary">orf168</name>
</gene>
<evidence type="ECO:0000259" key="6">
    <source>
        <dbReference type="Pfam" id="PF00004"/>
    </source>
</evidence>
<dbReference type="AlphaFoldDB" id="A0A1Z1MFX8"/>
<dbReference type="Gene3D" id="3.40.50.300">
    <property type="entry name" value="P-loop containing nucleotide triphosphate hydrolases"/>
    <property type="match status" value="1"/>
</dbReference>
<accession>A0A1Z1MFX8</accession>
<evidence type="ECO:0000256" key="5">
    <source>
        <dbReference type="ARBA" id="ARBA00022840"/>
    </source>
</evidence>
<evidence type="ECO:0000256" key="1">
    <source>
        <dbReference type="ARBA" id="ARBA00004229"/>
    </source>
</evidence>
<evidence type="ECO:0000256" key="2">
    <source>
        <dbReference type="ARBA" id="ARBA00022528"/>
    </source>
</evidence>
<keyword evidence="2 7" id="KW-0150">Chloroplast</keyword>
<dbReference type="InterPro" id="IPR003959">
    <property type="entry name" value="ATPase_AAA_core"/>
</dbReference>